<reference evidence="3 4" key="1">
    <citation type="submission" date="2012-09" db="EMBL/GenBank/DDBJ databases">
        <title>Genome Sequence of alkane-degrading Bacterium Alcanivorax sp. 521-1.</title>
        <authorList>
            <person name="Lai Q."/>
            <person name="Shao Z."/>
        </authorList>
    </citation>
    <scope>NUCLEOTIDE SEQUENCE [LARGE SCALE GENOMIC DNA]</scope>
    <source>
        <strain evidence="3 4">521-1</strain>
    </source>
</reference>
<name>A0ABS0ATR5_9GAMM</name>
<evidence type="ECO:0000259" key="2">
    <source>
        <dbReference type="Pfam" id="PF22599"/>
    </source>
</evidence>
<organism evidence="3 4">
    <name type="scientific">Alloalcanivorax profundimaris</name>
    <dbReference type="NCBI Taxonomy" id="2735259"/>
    <lineage>
        <taxon>Bacteria</taxon>
        <taxon>Pseudomonadati</taxon>
        <taxon>Pseudomonadota</taxon>
        <taxon>Gammaproteobacteria</taxon>
        <taxon>Oceanospirillales</taxon>
        <taxon>Alcanivoracaceae</taxon>
        <taxon>Alloalcanivorax</taxon>
    </lineage>
</organism>
<feature type="chain" id="PRO_5046226737" description="SecDF P1 head subdomain domain-containing protein" evidence="1">
    <location>
        <begin position="19"/>
        <end position="131"/>
    </location>
</feature>
<keyword evidence="4" id="KW-1185">Reference proteome</keyword>
<sequence>MWRCVWGILFAVSATAMAAEPNPVAKQGEAFRVSPACLASAEAGVEDQTGLPVLYIRLDEAGGELLHDFTASRVGHTMRLVDGSGEPLMASAPVIQSPLDRALMLTGFESRREAEAVAKRLRRGDGACGPL</sequence>
<dbReference type="EMBL" id="ARXX01000048">
    <property type="protein sequence ID" value="MBF5057515.1"/>
    <property type="molecule type" value="Genomic_DNA"/>
</dbReference>
<dbReference type="Proteomes" id="UP000662703">
    <property type="component" value="Unassembled WGS sequence"/>
</dbReference>
<comment type="caution">
    <text evidence="3">The sequence shown here is derived from an EMBL/GenBank/DDBJ whole genome shotgun (WGS) entry which is preliminary data.</text>
</comment>
<keyword evidence="1" id="KW-0732">Signal</keyword>
<accession>A0ABS0ATR5</accession>
<feature type="domain" description="SecDF P1 head subdomain" evidence="2">
    <location>
        <begin position="33"/>
        <end position="124"/>
    </location>
</feature>
<feature type="signal peptide" evidence="1">
    <location>
        <begin position="1"/>
        <end position="18"/>
    </location>
</feature>
<evidence type="ECO:0000313" key="3">
    <source>
        <dbReference type="EMBL" id="MBF5057515.1"/>
    </source>
</evidence>
<dbReference type="InterPro" id="IPR054384">
    <property type="entry name" value="SecDF_P1_head"/>
</dbReference>
<dbReference type="Gene3D" id="3.30.1360.200">
    <property type="match status" value="1"/>
</dbReference>
<evidence type="ECO:0000313" key="4">
    <source>
        <dbReference type="Proteomes" id="UP000662703"/>
    </source>
</evidence>
<evidence type="ECO:0000256" key="1">
    <source>
        <dbReference type="SAM" id="SignalP"/>
    </source>
</evidence>
<protein>
    <recommendedName>
        <fullName evidence="2">SecDF P1 head subdomain domain-containing protein</fullName>
    </recommendedName>
</protein>
<gene>
    <name evidence="3" type="ORF">Y5W_02809</name>
</gene>
<dbReference type="Pfam" id="PF22599">
    <property type="entry name" value="SecDF_P1_head"/>
    <property type="match status" value="1"/>
</dbReference>
<dbReference type="RefSeq" id="WP_194865716.1">
    <property type="nucleotide sequence ID" value="NZ_ARXX01000048.1"/>
</dbReference>
<proteinExistence type="predicted"/>